<feature type="chain" id="PRO_5010570492" evidence="2">
    <location>
        <begin position="24"/>
        <end position="245"/>
    </location>
</feature>
<reference evidence="4" key="1">
    <citation type="journal article" date="2017" name="Genome Biol. Evol.">
        <title>The complete genome sequence of the phytopathogenic fungus Sclerotinia sclerotiorum reveals insights into the genome architecture of broad host range pathogens.</title>
        <authorList>
            <person name="Derbyshire M."/>
            <person name="Denton-Giles M."/>
            <person name="Hegedus D."/>
            <person name="Seifbarghy S."/>
            <person name="Rollins J."/>
            <person name="van Kan J."/>
            <person name="Seidl M.F."/>
            <person name="Faino L."/>
            <person name="Mbengue M."/>
            <person name="Navaud O."/>
            <person name="Raffaele S."/>
            <person name="Hammond-Kosack K."/>
            <person name="Heard S."/>
            <person name="Oliver R."/>
        </authorList>
    </citation>
    <scope>NUCLEOTIDE SEQUENCE [LARGE SCALE GENOMIC DNA]</scope>
    <source>
        <strain evidence="4">ATCC 18683 / 1980 / Ss-1</strain>
    </source>
</reference>
<dbReference type="AlphaFoldDB" id="A0A1D9Q265"/>
<feature type="transmembrane region" description="Helical" evidence="1">
    <location>
        <begin position="223"/>
        <end position="244"/>
    </location>
</feature>
<keyword evidence="1" id="KW-0472">Membrane</keyword>
<feature type="signal peptide" evidence="2">
    <location>
        <begin position="1"/>
        <end position="23"/>
    </location>
</feature>
<evidence type="ECO:0000313" key="4">
    <source>
        <dbReference type="Proteomes" id="UP000177798"/>
    </source>
</evidence>
<dbReference type="EMBL" id="CP017817">
    <property type="protein sequence ID" value="APA08986.1"/>
    <property type="molecule type" value="Genomic_DNA"/>
</dbReference>
<keyword evidence="1" id="KW-1133">Transmembrane helix</keyword>
<evidence type="ECO:0000313" key="3">
    <source>
        <dbReference type="EMBL" id="APA08986.1"/>
    </source>
</evidence>
<name>A0A1D9Q265_SCLS1</name>
<dbReference type="OrthoDB" id="3518296at2759"/>
<dbReference type="RefSeq" id="XP_001596626.1">
    <property type="nucleotide sequence ID" value="XM_001596576.1"/>
</dbReference>
<dbReference type="KEGG" id="ssl:SS1G_02847"/>
<organism evidence="3 4">
    <name type="scientific">Sclerotinia sclerotiorum (strain ATCC 18683 / 1980 / Ss-1)</name>
    <name type="common">White mold</name>
    <name type="synonym">Whetzelinia sclerotiorum</name>
    <dbReference type="NCBI Taxonomy" id="665079"/>
    <lineage>
        <taxon>Eukaryota</taxon>
        <taxon>Fungi</taxon>
        <taxon>Dikarya</taxon>
        <taxon>Ascomycota</taxon>
        <taxon>Pezizomycotina</taxon>
        <taxon>Leotiomycetes</taxon>
        <taxon>Helotiales</taxon>
        <taxon>Sclerotiniaceae</taxon>
        <taxon>Sclerotinia</taxon>
    </lineage>
</organism>
<protein>
    <submittedName>
        <fullName evidence="3">Uncharacterized protein</fullName>
    </submittedName>
</protein>
<dbReference type="Proteomes" id="UP000177798">
    <property type="component" value="Chromosome 4"/>
</dbReference>
<gene>
    <name evidence="3" type="ORF">sscle_04g037560</name>
</gene>
<sequence length="245" mass="26735">MHIPNIPSLLKLSLLLFTFLCIAAPTSVFTAPAGAVVEYTRASQDSRSFQDSHSEINLVELAEKNDGSGDLVRISGESDGIADGIADGVRFVEKRDGSADSIQLDNTINLVQLPKKRQDTPLDLIQLSKHAIPTNLFQLSEKHEDSPINLIEFISLTNHQTHKHKSTHPRNVQDTSINLVKLSNRQDSPTNLIELSNSAKAKYLQTRQNDCGSSPYQNPSCSAAGGLSVRGFMVVAFVMVAVLMV</sequence>
<dbReference type="OMA" id="CGSSPYQ"/>
<dbReference type="VEuPathDB" id="FungiDB:sscle_04g037560"/>
<keyword evidence="1" id="KW-0812">Transmembrane</keyword>
<proteinExistence type="predicted"/>
<evidence type="ECO:0000256" key="2">
    <source>
        <dbReference type="SAM" id="SignalP"/>
    </source>
</evidence>
<evidence type="ECO:0000256" key="1">
    <source>
        <dbReference type="SAM" id="Phobius"/>
    </source>
</evidence>
<keyword evidence="2" id="KW-0732">Signal</keyword>
<accession>A0A1D9Q265</accession>